<dbReference type="EMBL" id="LFMY01000001">
    <property type="protein sequence ID" value="OKL64395.1"/>
    <property type="molecule type" value="Genomic_DNA"/>
</dbReference>
<sequence length="775" mass="86306">MEIRPNQQNALASEPLGKYDDLPGSTAREKLQYAHARLRATASAGPNPAVSGSVTPSSAGDIEPAPPVYLPKTTLPLSTRAHDDRADIPVPSDGHVNTVDVVVSPELLFSEEAGVQTIQPSAIFEKTENVLPGSLRLGPSEFAVTLPMDSRSKDEYEIVLAEHSQSVKLLLSGFKSAEGVIAPETEQAQTLSNVRGLVEKLDNIAVHTDLNIAAHVKRSSFESQKEASWAEYSSAKFQFLGQLIEVAGSQDLHMIIMVKRGESLELVKRYFQGKGFIPSRPQNETNGYFELSLQNGSISVGILSAQYDGIVETYRPPAIVLALDSSFNASSPSVAHLRTTYARHGNLLPVVHLLVSNSSEHIQRCLPDLPDRQRLKLLLHIVKSLQDFLGDLQDDAQGVQDNADEIFTYLMSDDFNASWNLPAIEPLHILVSDDSQAAEGPGVHATDPTSTASSSINKRIFDAMDTDTPDSKRQRLHMSQNLTQATESTAGLSQTLDLTAKLKVVEDRILELKAEHTAEVSQLQDTISELKARSEERVKGWEDLQHRYESRNKEFHKTRKERDDLVSEKAKAEQKVSRQQEEITKLKDERTRLKHDLESARDDIKAEGGLKEELEKAREENRQLGLEKAKLQKDFTYESNKAAYTLEQYQIASNKAATLATERNQLQTQVDDLNRRLAVEATKLREIRMKDDEQKHLARVKELEQTLEARDALIRRQDEELRNFRNNRPATRATSTQPRSPKSWGNRSRPTSPGVNNNGVGNRGSGLRFSSEMSL</sequence>
<feature type="compositionally biased region" description="Polar residues" evidence="1">
    <location>
        <begin position="447"/>
        <end position="457"/>
    </location>
</feature>
<dbReference type="GeneID" id="31000161"/>
<dbReference type="GO" id="GO:0070823">
    <property type="term" value="C:HDA1 complex"/>
    <property type="evidence" value="ECO:0007669"/>
    <property type="project" value="InterPro"/>
</dbReference>
<keyword evidence="3" id="KW-1185">Reference proteome</keyword>
<feature type="region of interest" description="Disordered" evidence="1">
    <location>
        <begin position="553"/>
        <end position="580"/>
    </location>
</feature>
<feature type="region of interest" description="Disordered" evidence="1">
    <location>
        <begin position="720"/>
        <end position="775"/>
    </location>
</feature>
<feature type="compositionally biased region" description="Polar residues" evidence="1">
    <location>
        <begin position="1"/>
        <end position="11"/>
    </location>
</feature>
<gene>
    <name evidence="2" type="ORF">UA08_00406</name>
</gene>
<evidence type="ECO:0008006" key="4">
    <source>
        <dbReference type="Google" id="ProtNLM"/>
    </source>
</evidence>
<dbReference type="STRING" id="1441469.A0A225BBW8"/>
<dbReference type="RefSeq" id="XP_020124516.1">
    <property type="nucleotide sequence ID" value="XM_020260209.1"/>
</dbReference>
<reference evidence="2 3" key="1">
    <citation type="submission" date="2015-06" db="EMBL/GenBank/DDBJ databases">
        <title>Talaromyces atroroseus IBT 11181 draft genome.</title>
        <authorList>
            <person name="Rasmussen K.B."/>
            <person name="Rasmussen S."/>
            <person name="Petersen B."/>
            <person name="Sicheritz-Ponten T."/>
            <person name="Mortensen U.H."/>
            <person name="Thrane U."/>
        </authorList>
    </citation>
    <scope>NUCLEOTIDE SEQUENCE [LARGE SCALE GENOMIC DNA]</scope>
    <source>
        <strain evidence="2 3">IBT 11181</strain>
    </source>
</reference>
<dbReference type="Pfam" id="PF11496">
    <property type="entry name" value="HDA2-3"/>
    <property type="match status" value="1"/>
</dbReference>
<feature type="compositionally biased region" description="Polar residues" evidence="1">
    <location>
        <begin position="724"/>
        <end position="753"/>
    </location>
</feature>
<evidence type="ECO:0000313" key="2">
    <source>
        <dbReference type="EMBL" id="OKL64395.1"/>
    </source>
</evidence>
<dbReference type="OrthoDB" id="3647690at2759"/>
<feature type="region of interest" description="Disordered" evidence="1">
    <location>
        <begin position="1"/>
        <end position="74"/>
    </location>
</feature>
<comment type="caution">
    <text evidence="2">The sequence shown here is derived from an EMBL/GenBank/DDBJ whole genome shotgun (WGS) entry which is preliminary data.</text>
</comment>
<feature type="compositionally biased region" description="Basic and acidic residues" evidence="1">
    <location>
        <begin position="17"/>
        <end position="32"/>
    </location>
</feature>
<evidence type="ECO:0000256" key="1">
    <source>
        <dbReference type="SAM" id="MobiDB-lite"/>
    </source>
</evidence>
<evidence type="ECO:0000313" key="3">
    <source>
        <dbReference type="Proteomes" id="UP000214365"/>
    </source>
</evidence>
<dbReference type="Gene3D" id="3.40.50.12360">
    <property type="match status" value="1"/>
</dbReference>
<dbReference type="Proteomes" id="UP000214365">
    <property type="component" value="Unassembled WGS sequence"/>
</dbReference>
<dbReference type="InterPro" id="IPR038609">
    <property type="entry name" value="HDA1_su2/3_sf"/>
</dbReference>
<dbReference type="InterPro" id="IPR021006">
    <property type="entry name" value="Hda2/3"/>
</dbReference>
<organism evidence="2 3">
    <name type="scientific">Talaromyces atroroseus</name>
    <dbReference type="NCBI Taxonomy" id="1441469"/>
    <lineage>
        <taxon>Eukaryota</taxon>
        <taxon>Fungi</taxon>
        <taxon>Dikarya</taxon>
        <taxon>Ascomycota</taxon>
        <taxon>Pezizomycotina</taxon>
        <taxon>Eurotiomycetes</taxon>
        <taxon>Eurotiomycetidae</taxon>
        <taxon>Eurotiales</taxon>
        <taxon>Trichocomaceae</taxon>
        <taxon>Talaromyces</taxon>
        <taxon>Talaromyces sect. Trachyspermi</taxon>
    </lineage>
</organism>
<proteinExistence type="predicted"/>
<accession>A0A225BBW8</accession>
<protein>
    <recommendedName>
        <fullName evidence="4">HDA1 complex subunit</fullName>
    </recommendedName>
</protein>
<feature type="region of interest" description="Disordered" evidence="1">
    <location>
        <begin position="437"/>
        <end position="457"/>
    </location>
</feature>
<name>A0A225BBW8_TALAT</name>
<dbReference type="AlphaFoldDB" id="A0A225BBW8"/>